<dbReference type="InterPro" id="IPR036691">
    <property type="entry name" value="Endo/exonu/phosph_ase_sf"/>
</dbReference>
<feature type="domain" description="Inositol polyphosphate-related phosphatase" evidence="2">
    <location>
        <begin position="60"/>
        <end position="216"/>
    </location>
</feature>
<dbReference type="PANTHER" id="PTHR16320">
    <property type="entry name" value="SPHINGOMYELINASE FAMILY MEMBER"/>
    <property type="match status" value="1"/>
</dbReference>
<gene>
    <name evidence="3" type="ORF">PRZ48_013736</name>
</gene>
<dbReference type="Pfam" id="PF22669">
    <property type="entry name" value="Exo_endo_phos2"/>
    <property type="match status" value="1"/>
</dbReference>
<feature type="chain" id="PRO_5045593529" description="Inositol polyphosphate-related phosphatase domain-containing protein" evidence="1">
    <location>
        <begin position="21"/>
        <end position="297"/>
    </location>
</feature>
<evidence type="ECO:0000256" key="1">
    <source>
        <dbReference type="SAM" id="SignalP"/>
    </source>
</evidence>
<reference evidence="3 4" key="1">
    <citation type="journal article" date="2023" name="G3 (Bethesda)">
        <title>A chromosome-level genome assembly of Zasmidium syzygii isolated from banana leaves.</title>
        <authorList>
            <person name="van Westerhoven A.C."/>
            <person name="Mehrabi R."/>
            <person name="Talebi R."/>
            <person name="Steentjes M.B.F."/>
            <person name="Corcolon B."/>
            <person name="Chong P.A."/>
            <person name="Kema G.H.J."/>
            <person name="Seidl M.F."/>
        </authorList>
    </citation>
    <scope>NUCLEOTIDE SEQUENCE [LARGE SCALE GENOMIC DNA]</scope>
    <source>
        <strain evidence="3 4">P124</strain>
    </source>
</reference>
<organism evidence="3 4">
    <name type="scientific">Zasmidium cellare</name>
    <name type="common">Wine cellar mold</name>
    <name type="synonym">Racodium cellare</name>
    <dbReference type="NCBI Taxonomy" id="395010"/>
    <lineage>
        <taxon>Eukaryota</taxon>
        <taxon>Fungi</taxon>
        <taxon>Dikarya</taxon>
        <taxon>Ascomycota</taxon>
        <taxon>Pezizomycotina</taxon>
        <taxon>Dothideomycetes</taxon>
        <taxon>Dothideomycetidae</taxon>
        <taxon>Mycosphaerellales</taxon>
        <taxon>Mycosphaerellaceae</taxon>
        <taxon>Zasmidium</taxon>
    </lineage>
</organism>
<proteinExistence type="predicted"/>
<protein>
    <recommendedName>
        <fullName evidence="2">Inositol polyphosphate-related phosphatase domain-containing protein</fullName>
    </recommendedName>
</protein>
<name>A0ABR0E1X5_ZASCE</name>
<dbReference type="SUPFAM" id="SSF56219">
    <property type="entry name" value="DNase I-like"/>
    <property type="match status" value="1"/>
</dbReference>
<evidence type="ECO:0000313" key="3">
    <source>
        <dbReference type="EMBL" id="KAK4495405.1"/>
    </source>
</evidence>
<dbReference type="InterPro" id="IPR000300">
    <property type="entry name" value="IPPc"/>
</dbReference>
<evidence type="ECO:0000313" key="4">
    <source>
        <dbReference type="Proteomes" id="UP001305779"/>
    </source>
</evidence>
<evidence type="ECO:0000259" key="2">
    <source>
        <dbReference type="Pfam" id="PF22669"/>
    </source>
</evidence>
<accession>A0ABR0E1X5</accession>
<dbReference type="PANTHER" id="PTHR16320:SF1">
    <property type="entry name" value="SPHINGOMYELINASE DDB_G0288017"/>
    <property type="match status" value="1"/>
</dbReference>
<dbReference type="Proteomes" id="UP001305779">
    <property type="component" value="Unassembled WGS sequence"/>
</dbReference>
<comment type="caution">
    <text evidence="3">The sequence shown here is derived from an EMBL/GenBank/DDBJ whole genome shotgun (WGS) entry which is preliminary data.</text>
</comment>
<dbReference type="EMBL" id="JAXOVC010000012">
    <property type="protein sequence ID" value="KAK4495405.1"/>
    <property type="molecule type" value="Genomic_DNA"/>
</dbReference>
<feature type="signal peptide" evidence="1">
    <location>
        <begin position="1"/>
        <end position="20"/>
    </location>
</feature>
<sequence length="297" mass="32538">MKSSLLFTATSLLYPLTTLAQTTGTFTALTMNVAGLPAILNSNDVPGDKATNAAQIGTYFATYNYSIIHVQEDFNYHAYIYSTDTHPHRTPTSGGVPFGSGLNTLSNYPWNESTFSRIKWNECNLNSGDCLTPKGFTYMRMSITPSFTLDVYNLHTDAGDEEGDITARAANLQQVADYISSNSVGQAVIVMGDTNSRYTRTGDGIRIFSTQNNLTDAWVELEMGGVEPTEGSEALLCENPSPIETCEIVDKVFYRSGSGVDLRAVSFDYAGDKFLQKNGSVLSDHDPVLVEFEWSVR</sequence>
<keyword evidence="1" id="KW-0732">Signal</keyword>
<dbReference type="Gene3D" id="3.60.10.10">
    <property type="entry name" value="Endonuclease/exonuclease/phosphatase"/>
    <property type="match status" value="1"/>
</dbReference>
<dbReference type="InterPro" id="IPR038772">
    <property type="entry name" value="Sph/SMPD2-like"/>
</dbReference>
<keyword evidence="4" id="KW-1185">Reference proteome</keyword>